<evidence type="ECO:0008006" key="3">
    <source>
        <dbReference type="Google" id="ProtNLM"/>
    </source>
</evidence>
<proteinExistence type="predicted"/>
<keyword evidence="2" id="KW-1185">Reference proteome</keyword>
<gene>
    <name evidence="1" type="ORF">PILCRDRAFT_88514</name>
</gene>
<evidence type="ECO:0000313" key="2">
    <source>
        <dbReference type="Proteomes" id="UP000054166"/>
    </source>
</evidence>
<dbReference type="InParanoid" id="A0A0C3BYF1"/>
<evidence type="ECO:0000313" key="1">
    <source>
        <dbReference type="EMBL" id="KIM82412.1"/>
    </source>
</evidence>
<dbReference type="HOGENOM" id="CLU_627158_0_0_1"/>
<reference evidence="1 2" key="1">
    <citation type="submission" date="2014-04" db="EMBL/GenBank/DDBJ databases">
        <authorList>
            <consortium name="DOE Joint Genome Institute"/>
            <person name="Kuo A."/>
            <person name="Tarkka M."/>
            <person name="Buscot F."/>
            <person name="Kohler A."/>
            <person name="Nagy L.G."/>
            <person name="Floudas D."/>
            <person name="Copeland A."/>
            <person name="Barry K.W."/>
            <person name="Cichocki N."/>
            <person name="Veneault-Fourrey C."/>
            <person name="LaButti K."/>
            <person name="Lindquist E.A."/>
            <person name="Lipzen A."/>
            <person name="Lundell T."/>
            <person name="Morin E."/>
            <person name="Murat C."/>
            <person name="Sun H."/>
            <person name="Tunlid A."/>
            <person name="Henrissat B."/>
            <person name="Grigoriev I.V."/>
            <person name="Hibbett D.S."/>
            <person name="Martin F."/>
            <person name="Nordberg H.P."/>
            <person name="Cantor M.N."/>
            <person name="Hua S.X."/>
        </authorList>
    </citation>
    <scope>NUCLEOTIDE SEQUENCE [LARGE SCALE GENOMIC DNA]</scope>
    <source>
        <strain evidence="1 2">F 1598</strain>
    </source>
</reference>
<dbReference type="STRING" id="765440.A0A0C3BYF1"/>
<accession>A0A0C3BYF1</accession>
<protein>
    <recommendedName>
        <fullName evidence="3">F-box domain-containing protein</fullName>
    </recommendedName>
</protein>
<dbReference type="EMBL" id="KN832994">
    <property type="protein sequence ID" value="KIM82412.1"/>
    <property type="molecule type" value="Genomic_DNA"/>
</dbReference>
<sequence>MDNTSFAKALDKLRKADIERQLAIFCQIIKKFDTSAVKEEIPPLARWLASFEGLLSSNETVALHVSFAKLLAKTNLYAAECKSTNHSCPSRSNPLLRDQYGGPFRLPIEIWEEISRYLSRSDLKSLLLVPHPIREVASEMFWQDISLRLGVYAKPDFEIWHIERSFGIMTRILMDPPFACRVRTLKIDIEVDGGYRFDRRTNESRAYLPQIPGPLERLRELALTTIVDCSEVYHPLKEVTTTLRRLRLSTSTNIIDTIKPILSNLTHLELATPLTFISQNGFTSIFKIILASGINLESLRLKGHSILADSIHFRNRLNALPFLREFALHLTTHDHHDRNLVPAISKFLQNRPSLDSFELVAPDCLRTGFDEAWIGLNHKSWDFLSSLPGLVRLYMIVPHGLAIHKIAALIPPTVRSLKLSGISSRWLDDLFAISVRP</sequence>
<dbReference type="AlphaFoldDB" id="A0A0C3BYF1"/>
<reference evidence="2" key="2">
    <citation type="submission" date="2015-01" db="EMBL/GenBank/DDBJ databases">
        <title>Evolutionary Origins and Diversification of the Mycorrhizal Mutualists.</title>
        <authorList>
            <consortium name="DOE Joint Genome Institute"/>
            <consortium name="Mycorrhizal Genomics Consortium"/>
            <person name="Kohler A."/>
            <person name="Kuo A."/>
            <person name="Nagy L.G."/>
            <person name="Floudas D."/>
            <person name="Copeland A."/>
            <person name="Barry K.W."/>
            <person name="Cichocki N."/>
            <person name="Veneault-Fourrey C."/>
            <person name="LaButti K."/>
            <person name="Lindquist E.A."/>
            <person name="Lipzen A."/>
            <person name="Lundell T."/>
            <person name="Morin E."/>
            <person name="Murat C."/>
            <person name="Riley R."/>
            <person name="Ohm R."/>
            <person name="Sun H."/>
            <person name="Tunlid A."/>
            <person name="Henrissat B."/>
            <person name="Grigoriev I.V."/>
            <person name="Hibbett D.S."/>
            <person name="Martin F."/>
        </authorList>
    </citation>
    <scope>NUCLEOTIDE SEQUENCE [LARGE SCALE GENOMIC DNA]</scope>
    <source>
        <strain evidence="2">F 1598</strain>
    </source>
</reference>
<dbReference type="SUPFAM" id="SSF52047">
    <property type="entry name" value="RNI-like"/>
    <property type="match status" value="1"/>
</dbReference>
<organism evidence="1 2">
    <name type="scientific">Piloderma croceum (strain F 1598)</name>
    <dbReference type="NCBI Taxonomy" id="765440"/>
    <lineage>
        <taxon>Eukaryota</taxon>
        <taxon>Fungi</taxon>
        <taxon>Dikarya</taxon>
        <taxon>Basidiomycota</taxon>
        <taxon>Agaricomycotina</taxon>
        <taxon>Agaricomycetes</taxon>
        <taxon>Agaricomycetidae</taxon>
        <taxon>Atheliales</taxon>
        <taxon>Atheliaceae</taxon>
        <taxon>Piloderma</taxon>
    </lineage>
</organism>
<dbReference type="Proteomes" id="UP000054166">
    <property type="component" value="Unassembled WGS sequence"/>
</dbReference>
<name>A0A0C3BYF1_PILCF</name>
<dbReference type="OrthoDB" id="2685413at2759"/>